<feature type="signal peptide" evidence="14">
    <location>
        <begin position="1"/>
        <end position="19"/>
    </location>
</feature>
<evidence type="ECO:0000256" key="8">
    <source>
        <dbReference type="ARBA" id="ARBA00023065"/>
    </source>
</evidence>
<dbReference type="InterPro" id="IPR039426">
    <property type="entry name" value="TonB-dep_rcpt-like"/>
</dbReference>
<gene>
    <name evidence="17" type="ORF">KIV10_01715</name>
</gene>
<evidence type="ECO:0000313" key="17">
    <source>
        <dbReference type="EMBL" id="MBT0606887.1"/>
    </source>
</evidence>
<keyword evidence="4" id="KW-0410">Iron transport</keyword>
<evidence type="ECO:0000256" key="6">
    <source>
        <dbReference type="ARBA" id="ARBA00022729"/>
    </source>
</evidence>
<dbReference type="PANTHER" id="PTHR32552:SF68">
    <property type="entry name" value="FERRICHROME OUTER MEMBRANE TRANSPORTER_PHAGE RECEPTOR"/>
    <property type="match status" value="1"/>
</dbReference>
<keyword evidence="17" id="KW-0675">Receptor</keyword>
<comment type="similarity">
    <text evidence="12 13">Belongs to the TonB-dependent receptor family.</text>
</comment>
<sequence length="729" mass="82321">MKKLLITTLLSAFAFSLSAQDTLPRPQDSTKVEALEEVLVRSVRVEADSPITHSNLNKKDLEKRNLGQDVPYMLNHLPSVVTTSDAGAGVGYTYIRVRGSDASRVNVTLNGIPFNDSESQGSFWVNLPDFTSSVQSLQLQRGVGTSTNGSGAFGASLNLLSDAVSNEAYGEIANSFGSFNTHKHNLKFSTGLLSDHFEIAGRLSTIQSDGYIDRATSDLKSYFLQGAYVDENTLIKTLIFGGREETYQSWNGLEDPEKLENDRTYNSVGMYTDEDGNIKFYDNEVDNYAQDHYQFLWNQRFNNNWSSNVSLNYTYGRGYFEQYREDEDFETYGFEPITIGEETINTTDLIRRRWLDNDFYAANANVNYKDDELDINTGAFFSYYTGDHYGEVIWARFASNSEIRDRYYDGNGEKTEFTVFSKATYKIDEKWSVFGDLQGRFVNYNISGITSDLIDLTIDEDYSFFNPKAGASFKLNPKNQFYFSYGKAHREPSRNDYEQNITTAEKLDDYEMGWRFASDNVKVNSNIYYMDYKDQLVLSGELNDVGAALRTSSGKSYRLGLEIDGEVQLLTKLRTMPNIALSTNKNVDFIASIDGALVNLGNTNISFSPSVVAGNMLEYSFTPNFQVGLLSKYVGEQFMGNIDSEVSKLDSFFINDLNIVYRVNTLPWVKEVLFSTLVNNIFNVEYESNGYFYTFDDDFSNPGTVTTIEGAGFYPQATINFLVGATVKF</sequence>
<feature type="domain" description="TonB-dependent receptor-like beta-barrel" evidence="15">
    <location>
        <begin position="260"/>
        <end position="680"/>
    </location>
</feature>
<evidence type="ECO:0000256" key="7">
    <source>
        <dbReference type="ARBA" id="ARBA00023004"/>
    </source>
</evidence>
<keyword evidence="10 12" id="KW-0472">Membrane</keyword>
<keyword evidence="11 12" id="KW-0998">Cell outer membrane</keyword>
<comment type="subcellular location">
    <subcellularLocation>
        <location evidence="1 12">Cell outer membrane</location>
        <topology evidence="1 12">Multi-pass membrane protein</topology>
    </subcellularLocation>
</comment>
<dbReference type="InterPro" id="IPR000531">
    <property type="entry name" value="Beta-barrel_TonB"/>
</dbReference>
<dbReference type="InterPro" id="IPR037066">
    <property type="entry name" value="Plug_dom_sf"/>
</dbReference>
<dbReference type="SUPFAM" id="SSF56935">
    <property type="entry name" value="Porins"/>
    <property type="match status" value="1"/>
</dbReference>
<evidence type="ECO:0000259" key="15">
    <source>
        <dbReference type="Pfam" id="PF00593"/>
    </source>
</evidence>
<evidence type="ECO:0000256" key="9">
    <source>
        <dbReference type="ARBA" id="ARBA00023077"/>
    </source>
</evidence>
<evidence type="ECO:0000256" key="13">
    <source>
        <dbReference type="RuleBase" id="RU003357"/>
    </source>
</evidence>
<evidence type="ECO:0000256" key="11">
    <source>
        <dbReference type="ARBA" id="ARBA00023237"/>
    </source>
</evidence>
<keyword evidence="9 13" id="KW-0798">TonB box</keyword>
<proteinExistence type="inferred from homology"/>
<feature type="chain" id="PRO_5045128495" evidence="14">
    <location>
        <begin position="20"/>
        <end position="729"/>
    </location>
</feature>
<dbReference type="PROSITE" id="PS52016">
    <property type="entry name" value="TONB_DEPENDENT_REC_3"/>
    <property type="match status" value="1"/>
</dbReference>
<evidence type="ECO:0000313" key="18">
    <source>
        <dbReference type="Proteomes" id="UP001297092"/>
    </source>
</evidence>
<keyword evidence="8" id="KW-0406">Ion transport</keyword>
<dbReference type="InterPro" id="IPR036942">
    <property type="entry name" value="Beta-barrel_TonB_sf"/>
</dbReference>
<reference evidence="17 18" key="1">
    <citation type="submission" date="2021-05" db="EMBL/GenBank/DDBJ databases">
        <title>Aequorivita echinoideorum JCM 30378 genome.</title>
        <authorList>
            <person name="Zhang H."/>
            <person name="Li C."/>
        </authorList>
    </citation>
    <scope>NUCLEOTIDE SEQUENCE [LARGE SCALE GENOMIC DNA]</scope>
    <source>
        <strain evidence="17 18">JCM30378</strain>
    </source>
</reference>
<evidence type="ECO:0000256" key="3">
    <source>
        <dbReference type="ARBA" id="ARBA00022452"/>
    </source>
</evidence>
<evidence type="ECO:0000256" key="14">
    <source>
        <dbReference type="SAM" id="SignalP"/>
    </source>
</evidence>
<dbReference type="Pfam" id="PF00593">
    <property type="entry name" value="TonB_dep_Rec_b-barrel"/>
    <property type="match status" value="1"/>
</dbReference>
<comment type="caution">
    <text evidence="17">The sequence shown here is derived from an EMBL/GenBank/DDBJ whole genome shotgun (WGS) entry which is preliminary data.</text>
</comment>
<keyword evidence="5 12" id="KW-0812">Transmembrane</keyword>
<keyword evidence="2 12" id="KW-0813">Transport</keyword>
<dbReference type="Pfam" id="PF07715">
    <property type="entry name" value="Plug"/>
    <property type="match status" value="1"/>
</dbReference>
<dbReference type="EMBL" id="JAHCTB010000001">
    <property type="protein sequence ID" value="MBT0606887.1"/>
    <property type="molecule type" value="Genomic_DNA"/>
</dbReference>
<keyword evidence="3 12" id="KW-1134">Transmembrane beta strand</keyword>
<protein>
    <submittedName>
        <fullName evidence="17">TonB-dependent receptor</fullName>
    </submittedName>
</protein>
<dbReference type="Proteomes" id="UP001297092">
    <property type="component" value="Unassembled WGS sequence"/>
</dbReference>
<keyword evidence="7" id="KW-0408">Iron</keyword>
<dbReference type="RefSeq" id="WP_214111758.1">
    <property type="nucleotide sequence ID" value="NZ_JAHCTB010000001.1"/>
</dbReference>
<dbReference type="PANTHER" id="PTHR32552">
    <property type="entry name" value="FERRICHROME IRON RECEPTOR-RELATED"/>
    <property type="match status" value="1"/>
</dbReference>
<evidence type="ECO:0000256" key="1">
    <source>
        <dbReference type="ARBA" id="ARBA00004571"/>
    </source>
</evidence>
<dbReference type="Gene3D" id="2.40.170.20">
    <property type="entry name" value="TonB-dependent receptor, beta-barrel domain"/>
    <property type="match status" value="1"/>
</dbReference>
<dbReference type="InterPro" id="IPR012910">
    <property type="entry name" value="Plug_dom"/>
</dbReference>
<evidence type="ECO:0000256" key="4">
    <source>
        <dbReference type="ARBA" id="ARBA00022496"/>
    </source>
</evidence>
<name>A0ABS5S0Z5_9FLAO</name>
<accession>A0ABS5S0Z5</accession>
<dbReference type="Gene3D" id="2.170.130.10">
    <property type="entry name" value="TonB-dependent receptor, plug domain"/>
    <property type="match status" value="1"/>
</dbReference>
<evidence type="ECO:0000259" key="16">
    <source>
        <dbReference type="Pfam" id="PF07715"/>
    </source>
</evidence>
<keyword evidence="6 14" id="KW-0732">Signal</keyword>
<evidence type="ECO:0000256" key="12">
    <source>
        <dbReference type="PROSITE-ProRule" id="PRU01360"/>
    </source>
</evidence>
<evidence type="ECO:0000256" key="2">
    <source>
        <dbReference type="ARBA" id="ARBA00022448"/>
    </source>
</evidence>
<evidence type="ECO:0000256" key="10">
    <source>
        <dbReference type="ARBA" id="ARBA00023136"/>
    </source>
</evidence>
<evidence type="ECO:0000256" key="5">
    <source>
        <dbReference type="ARBA" id="ARBA00022692"/>
    </source>
</evidence>
<feature type="domain" description="TonB-dependent receptor plug" evidence="16">
    <location>
        <begin position="47"/>
        <end position="155"/>
    </location>
</feature>
<keyword evidence="18" id="KW-1185">Reference proteome</keyword>
<organism evidence="17 18">
    <name type="scientific">Aequorivita echinoideorum</name>
    <dbReference type="NCBI Taxonomy" id="1549647"/>
    <lineage>
        <taxon>Bacteria</taxon>
        <taxon>Pseudomonadati</taxon>
        <taxon>Bacteroidota</taxon>
        <taxon>Flavobacteriia</taxon>
        <taxon>Flavobacteriales</taxon>
        <taxon>Flavobacteriaceae</taxon>
        <taxon>Aequorivita</taxon>
    </lineage>
</organism>